<evidence type="ECO:0000313" key="3">
    <source>
        <dbReference type="Proteomes" id="UP000005408"/>
    </source>
</evidence>
<keyword evidence="3" id="KW-1185">Reference proteome</keyword>
<dbReference type="PANTHER" id="PTHR46849">
    <property type="entry name" value="RCC1 DOMAIN-CONTAINING PROTEIN 1"/>
    <property type="match status" value="1"/>
</dbReference>
<dbReference type="InterPro" id="IPR052830">
    <property type="entry name" value="RCC1_domain-containing"/>
</dbReference>
<dbReference type="PROSITE" id="PS00626">
    <property type="entry name" value="RCC1_2"/>
    <property type="match status" value="2"/>
</dbReference>
<dbReference type="EnsemblMetazoa" id="G15104.16">
    <property type="protein sequence ID" value="G15104.16:cds"/>
    <property type="gene ID" value="G15104"/>
</dbReference>
<feature type="repeat" description="RCC1" evidence="1">
    <location>
        <begin position="199"/>
        <end position="250"/>
    </location>
</feature>
<protein>
    <recommendedName>
        <fullName evidence="4">RCC1 domain-containing protein 1</fullName>
    </recommendedName>
</protein>
<dbReference type="Pfam" id="PF13540">
    <property type="entry name" value="RCC1_2"/>
    <property type="match status" value="1"/>
</dbReference>
<dbReference type="PROSITE" id="PS50012">
    <property type="entry name" value="RCC1_3"/>
    <property type="match status" value="2"/>
</dbReference>
<dbReference type="Proteomes" id="UP000005408">
    <property type="component" value="Unassembled WGS sequence"/>
</dbReference>
<sequence>MWIAYFCGFDGLTILRRLKKQSHNETDKQDEQILNDSPECVKTADKANVTNVKVLKPEEILELKSDLDAVQSCTATLNEIVITVSHDDEHTIFSSLKVEKEMKRPDIVSTVRDKIVTIFDKKVYCSHEDSLTGKLMYSAENQVLHAGGTDSTLFLVEEKKLKMIKVIPKISLPVEICVDFRVSEISFGKEHALILTNSGDVYSCGGGSRGQLGLGHVETREQPCLVEDLTGVRMKCVGAGGWHSMAISELGDLYVWGWNESGQLGLPCRNISTQSPPAEERHRYQLASPEPADKATGTWFTRVHLENTVSGQCEAHIQRVGPVQVQSEPTVLDLGEDVTLVKVAGGARHSAVVTGEGHLLTAGWNDYGQLCHEDFYVRIELVFKLPNSGSGTGYIRQTTGFLKRHPCTSLLQRLYCFSKSPLILSQHGETVLDLRREPSGDRNRSVISDHCFCTD</sequence>
<organism evidence="2 3">
    <name type="scientific">Magallana gigas</name>
    <name type="common">Pacific oyster</name>
    <name type="synonym">Crassostrea gigas</name>
    <dbReference type="NCBI Taxonomy" id="29159"/>
    <lineage>
        <taxon>Eukaryota</taxon>
        <taxon>Metazoa</taxon>
        <taxon>Spiralia</taxon>
        <taxon>Lophotrochozoa</taxon>
        <taxon>Mollusca</taxon>
        <taxon>Bivalvia</taxon>
        <taxon>Autobranchia</taxon>
        <taxon>Pteriomorphia</taxon>
        <taxon>Ostreida</taxon>
        <taxon>Ostreoidea</taxon>
        <taxon>Ostreidae</taxon>
        <taxon>Magallana</taxon>
    </lineage>
</organism>
<evidence type="ECO:0008006" key="4">
    <source>
        <dbReference type="Google" id="ProtNLM"/>
    </source>
</evidence>
<dbReference type="PRINTS" id="PR00633">
    <property type="entry name" value="RCCNDNSATION"/>
</dbReference>
<dbReference type="Gene3D" id="2.130.10.30">
    <property type="entry name" value="Regulator of chromosome condensation 1/beta-lactamase-inhibitor protein II"/>
    <property type="match status" value="2"/>
</dbReference>
<dbReference type="SUPFAM" id="SSF50985">
    <property type="entry name" value="RCC1/BLIP-II"/>
    <property type="match status" value="1"/>
</dbReference>
<accession>A0A8W8IPL7</accession>
<dbReference type="InterPro" id="IPR000408">
    <property type="entry name" value="Reg_chr_condens"/>
</dbReference>
<name>A0A8W8IPL7_MAGGI</name>
<dbReference type="Pfam" id="PF00415">
    <property type="entry name" value="RCC1"/>
    <property type="match status" value="2"/>
</dbReference>
<evidence type="ECO:0000256" key="1">
    <source>
        <dbReference type="PROSITE-ProRule" id="PRU00235"/>
    </source>
</evidence>
<reference evidence="2" key="1">
    <citation type="submission" date="2022-08" db="UniProtKB">
        <authorList>
            <consortium name="EnsemblMetazoa"/>
        </authorList>
    </citation>
    <scope>IDENTIFICATION</scope>
    <source>
        <strain evidence="2">05x7-T-G4-1.051#20</strain>
    </source>
</reference>
<dbReference type="AlphaFoldDB" id="A0A8W8IPL7"/>
<evidence type="ECO:0000313" key="2">
    <source>
        <dbReference type="EnsemblMetazoa" id="G15104.16:cds"/>
    </source>
</evidence>
<dbReference type="PANTHER" id="PTHR46849:SF1">
    <property type="entry name" value="RCC1 DOMAIN-CONTAINING PROTEIN 1"/>
    <property type="match status" value="1"/>
</dbReference>
<feature type="repeat" description="RCC1" evidence="1">
    <location>
        <begin position="251"/>
        <end position="356"/>
    </location>
</feature>
<proteinExistence type="predicted"/>
<dbReference type="InterPro" id="IPR009091">
    <property type="entry name" value="RCC1/BLIP-II"/>
</dbReference>